<dbReference type="KEGG" id="agi:FSB73_07435"/>
<sequence>MAGVWAMRNTNRMSQNRIQTEYYYHYSGDNAALADYKIQGNWEKITDPDEPGCGTTGDLPCVVTSPQSSVQAFVSSIQTTNDVEGNEISTRTL</sequence>
<gene>
    <name evidence="1" type="ORF">FSB73_07435</name>
</gene>
<reference evidence="1 2" key="1">
    <citation type="journal article" date="2017" name="Int. J. Syst. Evol. Microbiol.">
        <title>Arachidicoccus ginsenosidivorans sp. nov., with ginsenoside-converting activity isolated from ginseng cultivating soil.</title>
        <authorList>
            <person name="Siddiqi M.Z."/>
            <person name="Aslam Z."/>
            <person name="Im W.T."/>
        </authorList>
    </citation>
    <scope>NUCLEOTIDE SEQUENCE [LARGE SCALE GENOMIC DNA]</scope>
    <source>
        <strain evidence="1 2">Gsoil 809</strain>
    </source>
</reference>
<name>A0A5B8VLN4_9BACT</name>
<dbReference type="AlphaFoldDB" id="A0A5B8VLN4"/>
<evidence type="ECO:0000313" key="1">
    <source>
        <dbReference type="EMBL" id="QEC71526.1"/>
    </source>
</evidence>
<keyword evidence="2" id="KW-1185">Reference proteome</keyword>
<proteinExistence type="predicted"/>
<protein>
    <submittedName>
        <fullName evidence="1">Uncharacterized protein</fullName>
    </submittedName>
</protein>
<dbReference type="Proteomes" id="UP000321291">
    <property type="component" value="Chromosome"/>
</dbReference>
<accession>A0A5B8VLN4</accession>
<evidence type="ECO:0000313" key="2">
    <source>
        <dbReference type="Proteomes" id="UP000321291"/>
    </source>
</evidence>
<dbReference type="EMBL" id="CP042434">
    <property type="protein sequence ID" value="QEC71526.1"/>
    <property type="molecule type" value="Genomic_DNA"/>
</dbReference>
<organism evidence="1 2">
    <name type="scientific">Arachidicoccus ginsenosidivorans</name>
    <dbReference type="NCBI Taxonomy" id="496057"/>
    <lineage>
        <taxon>Bacteria</taxon>
        <taxon>Pseudomonadati</taxon>
        <taxon>Bacteroidota</taxon>
        <taxon>Chitinophagia</taxon>
        <taxon>Chitinophagales</taxon>
        <taxon>Chitinophagaceae</taxon>
        <taxon>Arachidicoccus</taxon>
    </lineage>
</organism>